<dbReference type="Proteomes" id="UP000518266">
    <property type="component" value="Unassembled WGS sequence"/>
</dbReference>
<sequence>MTAGHYMIAEDQTIVSGSVPNVVDALMLMFAAYYLSVIAQNWELPWSSCRGAYSRSIRTRGLKWRGRNKNKNSTR</sequence>
<dbReference type="OrthoDB" id="8838209at2759"/>
<organism evidence="1 2">
    <name type="scientific">Dissostichus mawsoni</name>
    <name type="common">Antarctic cod</name>
    <dbReference type="NCBI Taxonomy" id="36200"/>
    <lineage>
        <taxon>Eukaryota</taxon>
        <taxon>Metazoa</taxon>
        <taxon>Chordata</taxon>
        <taxon>Craniata</taxon>
        <taxon>Vertebrata</taxon>
        <taxon>Euteleostomi</taxon>
        <taxon>Actinopterygii</taxon>
        <taxon>Neopterygii</taxon>
        <taxon>Teleostei</taxon>
        <taxon>Neoteleostei</taxon>
        <taxon>Acanthomorphata</taxon>
        <taxon>Eupercaria</taxon>
        <taxon>Perciformes</taxon>
        <taxon>Notothenioidei</taxon>
        <taxon>Nototheniidae</taxon>
        <taxon>Dissostichus</taxon>
    </lineage>
</organism>
<gene>
    <name evidence="1" type="ORF">F7725_010129</name>
</gene>
<dbReference type="AlphaFoldDB" id="A0A7J5XN31"/>
<protein>
    <submittedName>
        <fullName evidence="1">Uncharacterized protein</fullName>
    </submittedName>
</protein>
<keyword evidence="2" id="KW-1185">Reference proteome</keyword>
<reference evidence="1 2" key="1">
    <citation type="submission" date="2020-03" db="EMBL/GenBank/DDBJ databases">
        <title>Dissostichus mawsoni Genome sequencing and assembly.</title>
        <authorList>
            <person name="Park H."/>
        </authorList>
    </citation>
    <scope>NUCLEOTIDE SEQUENCE [LARGE SCALE GENOMIC DNA]</scope>
    <source>
        <strain evidence="1">DM0001</strain>
        <tissue evidence="1">Muscle</tissue>
    </source>
</reference>
<comment type="caution">
    <text evidence="1">The sequence shown here is derived from an EMBL/GenBank/DDBJ whole genome shotgun (WGS) entry which is preliminary data.</text>
</comment>
<accession>A0A7J5XN31</accession>
<evidence type="ECO:0000313" key="2">
    <source>
        <dbReference type="Proteomes" id="UP000518266"/>
    </source>
</evidence>
<proteinExistence type="predicted"/>
<evidence type="ECO:0000313" key="1">
    <source>
        <dbReference type="EMBL" id="KAF3838361.1"/>
    </source>
</evidence>
<name>A0A7J5XN31_DISMA</name>
<dbReference type="EMBL" id="JAAKFY010000022">
    <property type="protein sequence ID" value="KAF3838361.1"/>
    <property type="molecule type" value="Genomic_DNA"/>
</dbReference>